<feature type="transmembrane region" description="Helical" evidence="3">
    <location>
        <begin position="28"/>
        <end position="57"/>
    </location>
</feature>
<dbReference type="InterPro" id="IPR001733">
    <property type="entry name" value="Peptidase_S26B"/>
</dbReference>
<dbReference type="GO" id="GO:0016020">
    <property type="term" value="C:membrane"/>
    <property type="evidence" value="ECO:0007669"/>
    <property type="project" value="UniProtKB-UniRule"/>
</dbReference>
<evidence type="ECO:0000256" key="2">
    <source>
        <dbReference type="SAM" id="MobiDB-lite"/>
    </source>
</evidence>
<evidence type="ECO:0000259" key="4">
    <source>
        <dbReference type="Pfam" id="PF10502"/>
    </source>
</evidence>
<evidence type="ECO:0000256" key="3">
    <source>
        <dbReference type="SAM" id="Phobius"/>
    </source>
</evidence>
<feature type="region of interest" description="Disordered" evidence="2">
    <location>
        <begin position="180"/>
        <end position="208"/>
    </location>
</feature>
<proteinExistence type="predicted"/>
<keyword evidence="3" id="KW-1133">Transmembrane helix</keyword>
<keyword evidence="3" id="KW-0812">Transmembrane</keyword>
<sequence length="208" mass="21862">MFHADPVDHAESSSAPRRRSALSVVSSVIMNLLAVGGLACIVMVVLAVVFNVSLIMFKTGSMAPSIPAGSLAVVQTVPAASVDVGDVVTVKRPGQLPITHRVIKTSPGADGTTMLEMRGDANSFDDPGGYQVKEVRKVLWSVPGLAKGVIWLSNPFVLLAITIGAALLVLWAFWPRQSEDDADPDDGVPDGRIAMPERGAGAHSRIEA</sequence>
<feature type="domain" description="Peptidase S26" evidence="4">
    <location>
        <begin position="39"/>
        <end position="103"/>
    </location>
</feature>
<name>A0A2G3PIS6_WILMA</name>
<feature type="transmembrane region" description="Helical" evidence="3">
    <location>
        <begin position="156"/>
        <end position="174"/>
    </location>
</feature>
<dbReference type="GO" id="GO:0009003">
    <property type="term" value="F:signal peptidase activity"/>
    <property type="evidence" value="ECO:0007669"/>
    <property type="project" value="UniProtKB-EC"/>
</dbReference>
<comment type="caution">
    <text evidence="5">The sequence shown here is derived from an EMBL/GenBank/DDBJ whole genome shotgun (WGS) entry which is preliminary data.</text>
</comment>
<evidence type="ECO:0000313" key="6">
    <source>
        <dbReference type="Proteomes" id="UP000225108"/>
    </source>
</evidence>
<dbReference type="GO" id="GO:0004252">
    <property type="term" value="F:serine-type endopeptidase activity"/>
    <property type="evidence" value="ECO:0007669"/>
    <property type="project" value="UniProtKB-UniRule"/>
</dbReference>
<gene>
    <name evidence="5" type="ORF">CSW57_18515</name>
</gene>
<dbReference type="GO" id="GO:0006465">
    <property type="term" value="P:signal peptide processing"/>
    <property type="evidence" value="ECO:0007669"/>
    <property type="project" value="UniProtKB-UniRule"/>
</dbReference>
<reference evidence="5 6" key="1">
    <citation type="submission" date="2017-10" db="EMBL/GenBank/DDBJ databases">
        <title>The draft genome sequence of Williamsia sp. BULT 1.1 isolated from the semi-arid grassland soils from South Africa.</title>
        <authorList>
            <person name="Kabwe M.H."/>
            <person name="Govender N."/>
            <person name="Mutseka Lunga P."/>
            <person name="Vikram S."/>
            <person name="Makhalanyane T.P."/>
        </authorList>
    </citation>
    <scope>NUCLEOTIDE SEQUENCE [LARGE SCALE GENOMIC DNA]</scope>
    <source>
        <strain evidence="5 6">BULT 1.1</strain>
    </source>
</reference>
<dbReference type="Pfam" id="PF10502">
    <property type="entry name" value="Peptidase_S26"/>
    <property type="match status" value="1"/>
</dbReference>
<accession>A0A2G3PIS6</accession>
<evidence type="ECO:0000256" key="1">
    <source>
        <dbReference type="NCBIfam" id="TIGR02228"/>
    </source>
</evidence>
<dbReference type="Proteomes" id="UP000225108">
    <property type="component" value="Unassembled WGS sequence"/>
</dbReference>
<protein>
    <recommendedName>
        <fullName evidence="1">Signal peptidase I</fullName>
        <ecNumber evidence="1">3.4.21.89</ecNumber>
    </recommendedName>
</protein>
<dbReference type="NCBIfam" id="TIGR02228">
    <property type="entry name" value="sigpep_I_arch"/>
    <property type="match status" value="1"/>
</dbReference>
<dbReference type="AlphaFoldDB" id="A0A2G3PIS6"/>
<dbReference type="EC" id="3.4.21.89" evidence="1"/>
<dbReference type="EMBL" id="PEBD01000010">
    <property type="protein sequence ID" value="PHV65717.1"/>
    <property type="molecule type" value="Genomic_DNA"/>
</dbReference>
<keyword evidence="3" id="KW-0472">Membrane</keyword>
<organism evidence="5 6">
    <name type="scientific">Williamsia marianensis</name>
    <dbReference type="NCBI Taxonomy" id="85044"/>
    <lineage>
        <taxon>Bacteria</taxon>
        <taxon>Bacillati</taxon>
        <taxon>Actinomycetota</taxon>
        <taxon>Actinomycetes</taxon>
        <taxon>Mycobacteriales</taxon>
        <taxon>Nocardiaceae</taxon>
        <taxon>Williamsia</taxon>
    </lineage>
</organism>
<dbReference type="RefSeq" id="WP_099384042.1">
    <property type="nucleotide sequence ID" value="NZ_PEBD01000010.1"/>
</dbReference>
<dbReference type="CDD" id="cd06530">
    <property type="entry name" value="S26_SPase_I"/>
    <property type="match status" value="1"/>
</dbReference>
<evidence type="ECO:0000313" key="5">
    <source>
        <dbReference type="EMBL" id="PHV65717.1"/>
    </source>
</evidence>
<dbReference type="InterPro" id="IPR019533">
    <property type="entry name" value="Peptidase_S26"/>
</dbReference>